<name>A0A8C4TY92_FALTI</name>
<feature type="compositionally biased region" description="Low complexity" evidence="8">
    <location>
        <begin position="166"/>
        <end position="178"/>
    </location>
</feature>
<feature type="compositionally biased region" description="Low complexity" evidence="8">
    <location>
        <begin position="236"/>
        <end position="257"/>
    </location>
</feature>
<keyword evidence="5" id="KW-0547">Nucleotide-binding</keyword>
<sequence length="470" mass="49181">MGLGAMAVSPRTLGGARSHIGAAPGEATRAADGAGRRALLLRLFRGHGGSPRSARGSAAPSGARLGSAQGRHEPEQSAEPSRGSPAARGGGAGAPGQAAATRAPHQAQARPHPGPAPPVHRPPGPPRAPLRPAARRLPGPGPAAFRAAPRRDAAAGRGGGAGPAGAGRPVPGAAAGAEPPRRRRVPAAEAGAVPGARRRHGAVPPLPARPGRPAARRAALQARPRPRHRVRELGRPHGPCPAARAARGEGPAGPHGAVPRRRPQRLTKVQVPLPGVGAGRWAGVEMLRASPLQVCFIGRSNVGKSSLIRALFSLAPEVEVRVSKTPGHTKKMNFFKVGKYFTVVDMPGYGYRAPQDFVEMVEAYLQERHNLKRTFLLVDGVVGLQKKDHIAVEMLEEFGIPYVMVLTKIDRASRGLLLKNVLGIQEFVKEKTQGCFPQLFLVSSLEFSGVHLLRCFVAHVTGNLPAVEAS</sequence>
<feature type="compositionally biased region" description="Low complexity" evidence="8">
    <location>
        <begin position="50"/>
        <end position="68"/>
    </location>
</feature>
<dbReference type="Proteomes" id="UP000694562">
    <property type="component" value="Unplaced"/>
</dbReference>
<dbReference type="GO" id="GO:0005525">
    <property type="term" value="F:GTP binding"/>
    <property type="evidence" value="ECO:0007669"/>
    <property type="project" value="UniProtKB-KW"/>
</dbReference>
<dbReference type="OrthoDB" id="391988at2759"/>
<feature type="compositionally biased region" description="Low complexity" evidence="8">
    <location>
        <begin position="95"/>
        <end position="111"/>
    </location>
</feature>
<feature type="compositionally biased region" description="Low complexity" evidence="8">
    <location>
        <begin position="211"/>
        <end position="223"/>
    </location>
</feature>
<dbReference type="Ensembl" id="ENSFTIT00000003487.1">
    <property type="protein sequence ID" value="ENSFTIP00000003338.1"/>
    <property type="gene ID" value="ENSFTIG00000002296.1"/>
</dbReference>
<dbReference type="PANTHER" id="PTHR46498:SF1">
    <property type="entry name" value="GTP-BINDING PROTEIN 8"/>
    <property type="match status" value="1"/>
</dbReference>
<evidence type="ECO:0000313" key="11">
    <source>
        <dbReference type="Proteomes" id="UP000694562"/>
    </source>
</evidence>
<evidence type="ECO:0000256" key="1">
    <source>
        <dbReference type="ARBA" id="ARBA00001946"/>
    </source>
</evidence>
<dbReference type="CDD" id="cd01876">
    <property type="entry name" value="YihA_EngB"/>
    <property type="match status" value="1"/>
</dbReference>
<keyword evidence="6" id="KW-0460">Magnesium</keyword>
<dbReference type="Gene3D" id="3.40.50.300">
    <property type="entry name" value="P-loop containing nucleotide triphosphate hydrolases"/>
    <property type="match status" value="1"/>
</dbReference>
<feature type="domain" description="EngB-type G" evidence="9">
    <location>
        <begin position="290"/>
        <end position="463"/>
    </location>
</feature>
<evidence type="ECO:0000259" key="9">
    <source>
        <dbReference type="PROSITE" id="PS51706"/>
    </source>
</evidence>
<dbReference type="InterPro" id="IPR052279">
    <property type="entry name" value="EngB_GTPase"/>
</dbReference>
<dbReference type="FunFam" id="3.40.50.300:FF:000857">
    <property type="entry name" value="GTP-binding protein 8 isoform X1"/>
    <property type="match status" value="1"/>
</dbReference>
<feature type="compositionally biased region" description="Pro residues" evidence="8">
    <location>
        <begin position="112"/>
        <end position="129"/>
    </location>
</feature>
<dbReference type="AlphaFoldDB" id="A0A8C4TY92"/>
<dbReference type="InterPro" id="IPR006073">
    <property type="entry name" value="GTP-bd"/>
</dbReference>
<reference evidence="10" key="2">
    <citation type="submission" date="2025-09" db="UniProtKB">
        <authorList>
            <consortium name="Ensembl"/>
        </authorList>
    </citation>
    <scope>IDENTIFICATION</scope>
</reference>
<organism evidence="10 11">
    <name type="scientific">Falco tinnunculus</name>
    <name type="common">Common kestrel</name>
    <dbReference type="NCBI Taxonomy" id="100819"/>
    <lineage>
        <taxon>Eukaryota</taxon>
        <taxon>Metazoa</taxon>
        <taxon>Chordata</taxon>
        <taxon>Craniata</taxon>
        <taxon>Vertebrata</taxon>
        <taxon>Euteleostomi</taxon>
        <taxon>Archelosauria</taxon>
        <taxon>Archosauria</taxon>
        <taxon>Dinosauria</taxon>
        <taxon>Saurischia</taxon>
        <taxon>Theropoda</taxon>
        <taxon>Coelurosauria</taxon>
        <taxon>Aves</taxon>
        <taxon>Neognathae</taxon>
        <taxon>Neoaves</taxon>
        <taxon>Telluraves</taxon>
        <taxon>Australaves</taxon>
        <taxon>Falconiformes</taxon>
        <taxon>Falconidae</taxon>
        <taxon>Falco</taxon>
    </lineage>
</organism>
<dbReference type="GO" id="GO:0005739">
    <property type="term" value="C:mitochondrion"/>
    <property type="evidence" value="ECO:0007669"/>
    <property type="project" value="TreeGrafter"/>
</dbReference>
<evidence type="ECO:0000256" key="7">
    <source>
        <dbReference type="ARBA" id="ARBA00023134"/>
    </source>
</evidence>
<reference evidence="10" key="1">
    <citation type="submission" date="2025-08" db="UniProtKB">
        <authorList>
            <consortium name="Ensembl"/>
        </authorList>
    </citation>
    <scope>IDENTIFICATION</scope>
</reference>
<dbReference type="GO" id="GO:0046872">
    <property type="term" value="F:metal ion binding"/>
    <property type="evidence" value="ECO:0007669"/>
    <property type="project" value="UniProtKB-KW"/>
</dbReference>
<keyword evidence="11" id="KW-1185">Reference proteome</keyword>
<feature type="region of interest" description="Disordered" evidence="8">
    <location>
        <begin position="45"/>
        <end position="266"/>
    </location>
</feature>
<accession>A0A8C4TY92</accession>
<dbReference type="NCBIfam" id="TIGR03598">
    <property type="entry name" value="GTPase_YsxC"/>
    <property type="match status" value="1"/>
</dbReference>
<dbReference type="PANTHER" id="PTHR46498">
    <property type="entry name" value="GTP-BINDING PROTEIN 8"/>
    <property type="match status" value="1"/>
</dbReference>
<dbReference type="Pfam" id="PF01926">
    <property type="entry name" value="MMR_HSR1"/>
    <property type="match status" value="1"/>
</dbReference>
<dbReference type="PROSITE" id="PS51706">
    <property type="entry name" value="G_ENGB"/>
    <property type="match status" value="1"/>
</dbReference>
<evidence type="ECO:0000256" key="4">
    <source>
        <dbReference type="ARBA" id="ARBA00022723"/>
    </source>
</evidence>
<dbReference type="SUPFAM" id="SSF52540">
    <property type="entry name" value="P-loop containing nucleoside triphosphate hydrolases"/>
    <property type="match status" value="1"/>
</dbReference>
<proteinExistence type="inferred from homology"/>
<evidence type="ECO:0000256" key="2">
    <source>
        <dbReference type="ARBA" id="ARBA00009638"/>
    </source>
</evidence>
<keyword evidence="7" id="KW-0342">GTP-binding</keyword>
<feature type="compositionally biased region" description="Low complexity" evidence="8">
    <location>
        <begin position="130"/>
        <end position="147"/>
    </location>
</feature>
<protein>
    <recommendedName>
        <fullName evidence="3">GTP-binding protein 8</fullName>
    </recommendedName>
</protein>
<feature type="compositionally biased region" description="Gly residues" evidence="8">
    <location>
        <begin position="156"/>
        <end position="165"/>
    </location>
</feature>
<evidence type="ECO:0000256" key="8">
    <source>
        <dbReference type="SAM" id="MobiDB-lite"/>
    </source>
</evidence>
<evidence type="ECO:0000256" key="5">
    <source>
        <dbReference type="ARBA" id="ARBA00022741"/>
    </source>
</evidence>
<dbReference type="InterPro" id="IPR027417">
    <property type="entry name" value="P-loop_NTPase"/>
</dbReference>
<dbReference type="InterPro" id="IPR030393">
    <property type="entry name" value="G_ENGB_dom"/>
</dbReference>
<comment type="similarity">
    <text evidence="2">Belongs to the TRAFAC class TrmE-Era-EngA-EngB-Septin-like GTPase superfamily. EngB GTPase family.</text>
</comment>
<evidence type="ECO:0000256" key="3">
    <source>
        <dbReference type="ARBA" id="ARBA00015370"/>
    </source>
</evidence>
<keyword evidence="4" id="KW-0479">Metal-binding</keyword>
<dbReference type="InterPro" id="IPR019987">
    <property type="entry name" value="GTP-bd_ribosome_bio_YsxC"/>
</dbReference>
<evidence type="ECO:0000256" key="6">
    <source>
        <dbReference type="ARBA" id="ARBA00022842"/>
    </source>
</evidence>
<evidence type="ECO:0000313" key="10">
    <source>
        <dbReference type="Ensembl" id="ENSFTIP00000003338.1"/>
    </source>
</evidence>
<comment type="cofactor">
    <cofactor evidence="1">
        <name>Mg(2+)</name>
        <dbReference type="ChEBI" id="CHEBI:18420"/>
    </cofactor>
</comment>